<dbReference type="InterPro" id="IPR032514">
    <property type="entry name" value="GtaA_central"/>
</dbReference>
<name>A0AAW0CZN0_9AGAR</name>
<dbReference type="Gene3D" id="1.50.10.10">
    <property type="match status" value="1"/>
</dbReference>
<dbReference type="GO" id="GO:0003824">
    <property type="term" value="F:catalytic activity"/>
    <property type="evidence" value="ECO:0007669"/>
    <property type="project" value="UniProtKB-ARBA"/>
</dbReference>
<feature type="transmembrane region" description="Helical" evidence="2">
    <location>
        <begin position="580"/>
        <end position="603"/>
    </location>
</feature>
<dbReference type="SUPFAM" id="SSF48208">
    <property type="entry name" value="Six-hairpin glycosidases"/>
    <property type="match status" value="1"/>
</dbReference>
<dbReference type="Pfam" id="PF16335">
    <property type="entry name" value="GtaA_6_Hairpin"/>
    <property type="match status" value="1"/>
</dbReference>
<protein>
    <recommendedName>
        <fullName evidence="7">DUF1793-domain-containing protein</fullName>
    </recommendedName>
</protein>
<gene>
    <name evidence="5" type="ORF">VNI00_007572</name>
</gene>
<organism evidence="5 6">
    <name type="scientific">Paramarasmius palmivorus</name>
    <dbReference type="NCBI Taxonomy" id="297713"/>
    <lineage>
        <taxon>Eukaryota</taxon>
        <taxon>Fungi</taxon>
        <taxon>Dikarya</taxon>
        <taxon>Basidiomycota</taxon>
        <taxon>Agaricomycotina</taxon>
        <taxon>Agaricomycetes</taxon>
        <taxon>Agaricomycetidae</taxon>
        <taxon>Agaricales</taxon>
        <taxon>Marasmiineae</taxon>
        <taxon>Marasmiaceae</taxon>
        <taxon>Paramarasmius</taxon>
    </lineage>
</organism>
<evidence type="ECO:0000256" key="1">
    <source>
        <dbReference type="SAM" id="MobiDB-lite"/>
    </source>
</evidence>
<feature type="domain" description="Glutaminase A central" evidence="3">
    <location>
        <begin position="330"/>
        <end position="491"/>
    </location>
</feature>
<sequence length="749" mass="82987">MPPGNELMQFITQILGWGGFIRVDGSLYQWMGGAFNNSRFNSLAGMMATVDDITVTPTRTIYLLAAGPMRFNFTFLSPIEPEDLALQSFPFGYVYVDATSSDGNVHNVQVYSDLSGEWLSEVSGDTINWDTTISSSMVFHSAQRMASDKLATTSMAHDGILYHATLARSDMTWQTGQDYALRAWFLTQGNLNRTKDNNFREINDNWPVFAFAKDLGTINSTSQPVVWAIGYARAPVVRYSVTSEELQPYWTTRYRRIDDGIQAFLEDFPDAKSRAESLDDKILSEARKVSVDYANLVSLSARQTFGGVETAVSSNGTALMFMKDVGTSGYLLEPLLEYQQSPNYPNNYAAPDLGNNYPIAQGGPANLLQSIEDSGSMLIMVWAHARFSGDQSLLNTYYNTLKKWSDYLISTNAFASSGYQDAEGLTATNLTNLALKGIIGVRAMAEISHTVRRSDDAVKYQNQAATWIKQWEQSANVNGHLVSSYNSGGSWDWTMLTAATANDASTRDSLLRGVYEKAVDNTLFAPFPSTYNIQDGKVVTGQASPAQGAAFGLLAMSIDHKLAGIPTVGSQEKAVANLSIGAQLGIGMGVASLVLMVLVFLLWWRQRRHTQAWCPSREWFRESSDVPGNGPELAEYRIEPYTTQKAQLQHQYNAAYTSRKRYEFDPDLLRQTREQADLELTYRAEEDVAIRAAHTRSGSLSSSARGHADDTQSLRDTVDHLRRTILELQSRVYGPPPSYRAGSPLSSNR</sequence>
<feature type="compositionally biased region" description="Basic and acidic residues" evidence="1">
    <location>
        <begin position="706"/>
        <end position="716"/>
    </location>
</feature>
<dbReference type="InterPro" id="IPR052743">
    <property type="entry name" value="Glutaminase_GtaA"/>
</dbReference>
<dbReference type="PANTHER" id="PTHR31987">
    <property type="entry name" value="GLUTAMINASE A-RELATED"/>
    <property type="match status" value="1"/>
</dbReference>
<dbReference type="Proteomes" id="UP001383192">
    <property type="component" value="Unassembled WGS sequence"/>
</dbReference>
<dbReference type="InterPro" id="IPR008928">
    <property type="entry name" value="6-hairpin_glycosidase_sf"/>
</dbReference>
<evidence type="ECO:0000259" key="3">
    <source>
        <dbReference type="Pfam" id="PF16335"/>
    </source>
</evidence>
<evidence type="ECO:0000313" key="6">
    <source>
        <dbReference type="Proteomes" id="UP001383192"/>
    </source>
</evidence>
<keyword evidence="2" id="KW-1133">Transmembrane helix</keyword>
<keyword evidence="2" id="KW-0812">Transmembrane</keyword>
<feature type="domain" description="Glutaminase A N-terminal" evidence="4">
    <location>
        <begin position="58"/>
        <end position="284"/>
    </location>
</feature>
<dbReference type="InterPro" id="IPR012341">
    <property type="entry name" value="6hp_glycosidase-like_sf"/>
</dbReference>
<dbReference type="AlphaFoldDB" id="A0AAW0CZN0"/>
<dbReference type="InterPro" id="IPR033433">
    <property type="entry name" value="GtaA_N"/>
</dbReference>
<evidence type="ECO:0000256" key="2">
    <source>
        <dbReference type="SAM" id="Phobius"/>
    </source>
</evidence>
<feature type="region of interest" description="Disordered" evidence="1">
    <location>
        <begin position="694"/>
        <end position="716"/>
    </location>
</feature>
<accession>A0AAW0CZN0</accession>
<dbReference type="GO" id="GO:0005975">
    <property type="term" value="P:carbohydrate metabolic process"/>
    <property type="evidence" value="ECO:0007669"/>
    <property type="project" value="InterPro"/>
</dbReference>
<dbReference type="PANTHER" id="PTHR31987:SF1">
    <property type="entry name" value="GLUTAMINASE A"/>
    <property type="match status" value="1"/>
</dbReference>
<evidence type="ECO:0000313" key="5">
    <source>
        <dbReference type="EMBL" id="KAK7045323.1"/>
    </source>
</evidence>
<evidence type="ECO:0008006" key="7">
    <source>
        <dbReference type="Google" id="ProtNLM"/>
    </source>
</evidence>
<reference evidence="5 6" key="1">
    <citation type="submission" date="2024-01" db="EMBL/GenBank/DDBJ databases">
        <title>A draft genome for a cacao thread blight-causing isolate of Paramarasmius palmivorus.</title>
        <authorList>
            <person name="Baruah I.K."/>
            <person name="Bukari Y."/>
            <person name="Amoako-Attah I."/>
            <person name="Meinhardt L.W."/>
            <person name="Bailey B.A."/>
            <person name="Cohen S.P."/>
        </authorList>
    </citation>
    <scope>NUCLEOTIDE SEQUENCE [LARGE SCALE GENOMIC DNA]</scope>
    <source>
        <strain evidence="5 6">GH-12</strain>
    </source>
</reference>
<dbReference type="EMBL" id="JAYKXP010000025">
    <property type="protein sequence ID" value="KAK7045323.1"/>
    <property type="molecule type" value="Genomic_DNA"/>
</dbReference>
<evidence type="ECO:0000259" key="4">
    <source>
        <dbReference type="Pfam" id="PF17168"/>
    </source>
</evidence>
<proteinExistence type="predicted"/>
<comment type="caution">
    <text evidence="5">The sequence shown here is derived from an EMBL/GenBank/DDBJ whole genome shotgun (WGS) entry which is preliminary data.</text>
</comment>
<keyword evidence="6" id="KW-1185">Reference proteome</keyword>
<dbReference type="Pfam" id="PF17168">
    <property type="entry name" value="DUF5127"/>
    <property type="match status" value="1"/>
</dbReference>
<feature type="region of interest" description="Disordered" evidence="1">
    <location>
        <begin position="730"/>
        <end position="749"/>
    </location>
</feature>
<keyword evidence="2" id="KW-0472">Membrane</keyword>